<organism evidence="3 4">
    <name type="scientific">Actinomadura algeriensis</name>
    <dbReference type="NCBI Taxonomy" id="1679523"/>
    <lineage>
        <taxon>Bacteria</taxon>
        <taxon>Bacillati</taxon>
        <taxon>Actinomycetota</taxon>
        <taxon>Actinomycetes</taxon>
        <taxon>Streptosporangiales</taxon>
        <taxon>Thermomonosporaceae</taxon>
        <taxon>Actinomadura</taxon>
    </lineage>
</organism>
<comment type="caution">
    <text evidence="3">The sequence shown here is derived from an EMBL/GenBank/DDBJ whole genome shotgun (WGS) entry which is preliminary data.</text>
</comment>
<reference evidence="3 4" key="1">
    <citation type="submission" date="2020-10" db="EMBL/GenBank/DDBJ databases">
        <title>Sequencing the genomes of 1000 actinobacteria strains.</title>
        <authorList>
            <person name="Klenk H.-P."/>
        </authorList>
    </citation>
    <scope>NUCLEOTIDE SEQUENCE [LARGE SCALE GENOMIC DNA]</scope>
    <source>
        <strain evidence="3 4">DSM 46744</strain>
    </source>
</reference>
<evidence type="ECO:0000256" key="1">
    <source>
        <dbReference type="SAM" id="MobiDB-lite"/>
    </source>
</evidence>
<protein>
    <recommendedName>
        <fullName evidence="2">DUF397 domain-containing protein</fullName>
    </recommendedName>
</protein>
<proteinExistence type="predicted"/>
<dbReference type="RefSeq" id="WP_192759148.1">
    <property type="nucleotide sequence ID" value="NZ_JADBDZ010000001.1"/>
</dbReference>
<evidence type="ECO:0000259" key="2">
    <source>
        <dbReference type="Pfam" id="PF04149"/>
    </source>
</evidence>
<feature type="domain" description="DUF397" evidence="2">
    <location>
        <begin position="9"/>
        <end position="61"/>
    </location>
</feature>
<feature type="region of interest" description="Disordered" evidence="1">
    <location>
        <begin position="1"/>
        <end position="22"/>
    </location>
</feature>
<keyword evidence="4" id="KW-1185">Reference proteome</keyword>
<accession>A0ABR9JPH2</accession>
<dbReference type="Pfam" id="PF04149">
    <property type="entry name" value="DUF397"/>
    <property type="match status" value="1"/>
</dbReference>
<evidence type="ECO:0000313" key="3">
    <source>
        <dbReference type="EMBL" id="MBE1532461.1"/>
    </source>
</evidence>
<dbReference type="Proteomes" id="UP000627838">
    <property type="component" value="Unassembled WGS sequence"/>
</dbReference>
<evidence type="ECO:0000313" key="4">
    <source>
        <dbReference type="Proteomes" id="UP000627838"/>
    </source>
</evidence>
<gene>
    <name evidence="3" type="ORF">H4W34_002294</name>
</gene>
<sequence length="67" mass="7421">MSAPSFAHVQWRKSSRSAQNDQCVEVAPERGIVGLRDSKDPSGPKVILRSSAFRRFVADVRDGVHDL</sequence>
<dbReference type="InterPro" id="IPR007278">
    <property type="entry name" value="DUF397"/>
</dbReference>
<dbReference type="EMBL" id="JADBDZ010000001">
    <property type="protein sequence ID" value="MBE1532461.1"/>
    <property type="molecule type" value="Genomic_DNA"/>
</dbReference>
<name>A0ABR9JPH2_9ACTN</name>